<keyword evidence="2" id="KW-0812">Transmembrane</keyword>
<organism evidence="4 5">
    <name type="scientific">Pseudoalteromonas peptidolytica F12-50-A1</name>
    <dbReference type="NCBI Taxonomy" id="1315280"/>
    <lineage>
        <taxon>Bacteria</taxon>
        <taxon>Pseudomonadati</taxon>
        <taxon>Pseudomonadota</taxon>
        <taxon>Gammaproteobacteria</taxon>
        <taxon>Alteromonadales</taxon>
        <taxon>Pseudoalteromonadaceae</taxon>
        <taxon>Pseudoalteromonas</taxon>
    </lineage>
</organism>
<evidence type="ECO:0000313" key="5">
    <source>
        <dbReference type="Proteomes" id="UP000660708"/>
    </source>
</evidence>
<feature type="domain" description="Bacterial sugar transferase" evidence="3">
    <location>
        <begin position="38"/>
        <end position="222"/>
    </location>
</feature>
<dbReference type="PANTHER" id="PTHR30576:SF10">
    <property type="entry name" value="SLL5057 PROTEIN"/>
    <property type="match status" value="1"/>
</dbReference>
<dbReference type="RefSeq" id="WP_147388777.1">
    <property type="nucleotide sequence ID" value="NZ_AQHF01000026.1"/>
</dbReference>
<accession>A0A8I0T6Q0</accession>
<evidence type="ECO:0000256" key="1">
    <source>
        <dbReference type="ARBA" id="ARBA00006464"/>
    </source>
</evidence>
<sequence length="228" mass="25694">MTTIKKLSTNMAFSQTATAPDSTSVRDGRHHGIPVMLQRAIAGLGMLFISPLLLLVMLLIKLESQGPCVYKQVRVGKLGRRFTMYKFRSMYMADDPKFKAPDPSQSNRDGVCAKFHNDPRITRVGRFIRKYSIDELPQLFNVVCGDMLLIGPRPALEKEVSAYQVRELTRLNCEQGLTGLWQVTGRADTTFEQQVMLDKQYIDNQSMVQDIKIICKTVPCVLGARGAY</sequence>
<keyword evidence="2" id="KW-1133">Transmembrane helix</keyword>
<protein>
    <recommendedName>
        <fullName evidence="3">Bacterial sugar transferase domain-containing protein</fullName>
    </recommendedName>
</protein>
<dbReference type="PANTHER" id="PTHR30576">
    <property type="entry name" value="COLANIC BIOSYNTHESIS UDP-GLUCOSE LIPID CARRIER TRANSFERASE"/>
    <property type="match status" value="1"/>
</dbReference>
<dbReference type="Pfam" id="PF02397">
    <property type="entry name" value="Bac_transf"/>
    <property type="match status" value="1"/>
</dbReference>
<evidence type="ECO:0000259" key="3">
    <source>
        <dbReference type="Pfam" id="PF02397"/>
    </source>
</evidence>
<comment type="caution">
    <text evidence="4">The sequence shown here is derived from an EMBL/GenBank/DDBJ whole genome shotgun (WGS) entry which is preliminary data.</text>
</comment>
<proteinExistence type="inferred from homology"/>
<keyword evidence="5" id="KW-1185">Reference proteome</keyword>
<evidence type="ECO:0000256" key="2">
    <source>
        <dbReference type="SAM" id="Phobius"/>
    </source>
</evidence>
<dbReference type="Proteomes" id="UP000660708">
    <property type="component" value="Unassembled WGS sequence"/>
</dbReference>
<evidence type="ECO:0000313" key="4">
    <source>
        <dbReference type="EMBL" id="MBE0347449.1"/>
    </source>
</evidence>
<dbReference type="EMBL" id="AQHF01000026">
    <property type="protein sequence ID" value="MBE0347449.1"/>
    <property type="molecule type" value="Genomic_DNA"/>
</dbReference>
<name>A0A8I0T6Q0_9GAMM</name>
<dbReference type="GO" id="GO:0016780">
    <property type="term" value="F:phosphotransferase activity, for other substituted phosphate groups"/>
    <property type="evidence" value="ECO:0007669"/>
    <property type="project" value="TreeGrafter"/>
</dbReference>
<dbReference type="InterPro" id="IPR003362">
    <property type="entry name" value="Bact_transf"/>
</dbReference>
<gene>
    <name evidence="4" type="ORF">PPEP_a1908</name>
</gene>
<dbReference type="AlphaFoldDB" id="A0A8I0T6Q0"/>
<keyword evidence="2" id="KW-0472">Membrane</keyword>
<feature type="transmembrane region" description="Helical" evidence="2">
    <location>
        <begin position="40"/>
        <end position="60"/>
    </location>
</feature>
<comment type="similarity">
    <text evidence="1">Belongs to the bacterial sugar transferase family.</text>
</comment>
<reference evidence="4 5" key="1">
    <citation type="submission" date="2015-06" db="EMBL/GenBank/DDBJ databases">
        <title>Genome sequence of Pseudoalteromonas peptidolytica.</title>
        <authorList>
            <person name="Xie B.-B."/>
            <person name="Rong J.-C."/>
            <person name="Qin Q.-L."/>
            <person name="Zhang Y.-Z."/>
        </authorList>
    </citation>
    <scope>NUCLEOTIDE SEQUENCE [LARGE SCALE GENOMIC DNA]</scope>
    <source>
        <strain evidence="4 5">F12-50-A1</strain>
    </source>
</reference>